<dbReference type="Gene3D" id="1.10.1380.10">
    <property type="entry name" value="Neutral endopeptidase , domain2"/>
    <property type="match status" value="1"/>
</dbReference>
<dbReference type="InterPro" id="IPR000718">
    <property type="entry name" value="Peptidase_M13"/>
</dbReference>
<keyword evidence="9" id="KW-0472">Membrane</keyword>
<evidence type="ECO:0000256" key="1">
    <source>
        <dbReference type="ARBA" id="ARBA00001947"/>
    </source>
</evidence>
<evidence type="ECO:0000256" key="9">
    <source>
        <dbReference type="SAM" id="Phobius"/>
    </source>
</evidence>
<gene>
    <name evidence="12" type="ORF">Poli38472_008357</name>
</gene>
<feature type="region of interest" description="Disordered" evidence="8">
    <location>
        <begin position="1"/>
        <end position="37"/>
    </location>
</feature>
<dbReference type="PANTHER" id="PTHR11733:SF167">
    <property type="entry name" value="FI17812P1-RELATED"/>
    <property type="match status" value="1"/>
</dbReference>
<evidence type="ECO:0000256" key="5">
    <source>
        <dbReference type="ARBA" id="ARBA00022801"/>
    </source>
</evidence>
<name>A0A8K1FJ55_PYTOL</name>
<dbReference type="AlphaFoldDB" id="A0A8K1FJ55"/>
<keyword evidence="5" id="KW-0378">Hydrolase</keyword>
<dbReference type="InterPro" id="IPR018497">
    <property type="entry name" value="Peptidase_M13_C"/>
</dbReference>
<dbReference type="Pfam" id="PF05649">
    <property type="entry name" value="Peptidase_M13_N"/>
    <property type="match status" value="1"/>
</dbReference>
<keyword evidence="9" id="KW-1133">Transmembrane helix</keyword>
<dbReference type="CDD" id="cd08662">
    <property type="entry name" value="M13"/>
    <property type="match status" value="1"/>
</dbReference>
<evidence type="ECO:0000256" key="4">
    <source>
        <dbReference type="ARBA" id="ARBA00022723"/>
    </source>
</evidence>
<dbReference type="InterPro" id="IPR008753">
    <property type="entry name" value="Peptidase_M13_N"/>
</dbReference>
<dbReference type="PANTHER" id="PTHR11733">
    <property type="entry name" value="ZINC METALLOPROTEASE FAMILY M13 NEPRILYSIN-RELATED"/>
    <property type="match status" value="1"/>
</dbReference>
<evidence type="ECO:0000259" key="11">
    <source>
        <dbReference type="Pfam" id="PF05649"/>
    </source>
</evidence>
<keyword evidence="7" id="KW-0482">Metalloprotease</keyword>
<comment type="cofactor">
    <cofactor evidence="1">
        <name>Zn(2+)</name>
        <dbReference type="ChEBI" id="CHEBI:29105"/>
    </cofactor>
</comment>
<keyword evidence="6" id="KW-0862">Zinc</keyword>
<feature type="transmembrane region" description="Helical" evidence="9">
    <location>
        <begin position="61"/>
        <end position="81"/>
    </location>
</feature>
<evidence type="ECO:0000256" key="7">
    <source>
        <dbReference type="ARBA" id="ARBA00023049"/>
    </source>
</evidence>
<evidence type="ECO:0000256" key="3">
    <source>
        <dbReference type="ARBA" id="ARBA00022670"/>
    </source>
</evidence>
<keyword evidence="3" id="KW-0645">Protease</keyword>
<comment type="similarity">
    <text evidence="2">Belongs to the peptidase M13 family.</text>
</comment>
<dbReference type="SUPFAM" id="SSF55486">
    <property type="entry name" value="Metalloproteases ('zincins'), catalytic domain"/>
    <property type="match status" value="1"/>
</dbReference>
<dbReference type="GO" id="GO:0016485">
    <property type="term" value="P:protein processing"/>
    <property type="evidence" value="ECO:0007669"/>
    <property type="project" value="TreeGrafter"/>
</dbReference>
<evidence type="ECO:0000256" key="8">
    <source>
        <dbReference type="SAM" id="MobiDB-lite"/>
    </source>
</evidence>
<evidence type="ECO:0000313" key="13">
    <source>
        <dbReference type="Proteomes" id="UP000794436"/>
    </source>
</evidence>
<dbReference type="InterPro" id="IPR024079">
    <property type="entry name" value="MetalloPept_cat_dom_sf"/>
</dbReference>
<organism evidence="12 13">
    <name type="scientific">Pythium oligandrum</name>
    <name type="common">Mycoparasitic fungus</name>
    <dbReference type="NCBI Taxonomy" id="41045"/>
    <lineage>
        <taxon>Eukaryota</taxon>
        <taxon>Sar</taxon>
        <taxon>Stramenopiles</taxon>
        <taxon>Oomycota</taxon>
        <taxon>Peronosporomycetes</taxon>
        <taxon>Pythiales</taxon>
        <taxon>Pythiaceae</taxon>
        <taxon>Pythium</taxon>
    </lineage>
</organism>
<feature type="domain" description="Peptidase M13 C-terminal" evidence="10">
    <location>
        <begin position="548"/>
        <end position="764"/>
    </location>
</feature>
<dbReference type="Proteomes" id="UP000794436">
    <property type="component" value="Unassembled WGS sequence"/>
</dbReference>
<feature type="domain" description="Peptidase M13 N-terminal" evidence="11">
    <location>
        <begin position="117"/>
        <end position="496"/>
    </location>
</feature>
<evidence type="ECO:0000259" key="10">
    <source>
        <dbReference type="Pfam" id="PF01431"/>
    </source>
</evidence>
<keyword evidence="9" id="KW-0812">Transmembrane</keyword>
<dbReference type="GO" id="GO:0046872">
    <property type="term" value="F:metal ion binding"/>
    <property type="evidence" value="ECO:0007669"/>
    <property type="project" value="UniProtKB-KW"/>
</dbReference>
<protein>
    <recommendedName>
        <fullName evidence="14">Endothelin-converting enzyme 1</fullName>
    </recommendedName>
</protein>
<dbReference type="Gene3D" id="3.40.390.10">
    <property type="entry name" value="Collagenase (Catalytic Domain)"/>
    <property type="match status" value="1"/>
</dbReference>
<keyword evidence="4" id="KW-0479">Metal-binding</keyword>
<dbReference type="GO" id="GO:0004222">
    <property type="term" value="F:metalloendopeptidase activity"/>
    <property type="evidence" value="ECO:0007669"/>
    <property type="project" value="InterPro"/>
</dbReference>
<dbReference type="InterPro" id="IPR042089">
    <property type="entry name" value="Peptidase_M13_dom_2"/>
</dbReference>
<dbReference type="Pfam" id="PF01431">
    <property type="entry name" value="Peptidase_M13"/>
    <property type="match status" value="1"/>
</dbReference>
<dbReference type="PRINTS" id="PR00786">
    <property type="entry name" value="NEPRILYSIN"/>
</dbReference>
<dbReference type="PROSITE" id="PS51885">
    <property type="entry name" value="NEPRILYSIN"/>
    <property type="match status" value="1"/>
</dbReference>
<comment type="caution">
    <text evidence="12">The sequence shown here is derived from an EMBL/GenBank/DDBJ whole genome shotgun (WGS) entry which is preliminary data.</text>
</comment>
<dbReference type="EMBL" id="SPLM01000037">
    <property type="protein sequence ID" value="TMW65715.1"/>
    <property type="molecule type" value="Genomic_DNA"/>
</dbReference>
<proteinExistence type="inferred from homology"/>
<evidence type="ECO:0008006" key="14">
    <source>
        <dbReference type="Google" id="ProtNLM"/>
    </source>
</evidence>
<sequence>MMQDEEVEIKLSDDMPLNAATGSSGRGPDSPREHKPEGKLHAILGDLHGYSASQRQRRRQYLAAAFAAATILFLVVVALVITRSGQSSRDEAKDIVDDVWDQLPEDVRDMIDRSANPCDDFYQFSCGKWMKNADIPGDKSAISASFSKVQDQNELVLKAILQENLPFIGELYSTCMNTTVIDAVGAKPIKTVLDRVVAVKDKNELFRLAGGLSKMGSNFFTGLGVEADAKDATVYALYASQAGLSLPDPDYYLDAKQWKELVDPYKQYISTVFQLAGWSEADAVANQAIVITFEQSLAKIYVEKEKLMDPTVTYNPVKLTEAVKSYPVLMGEFLAGTQIQSIIANNTAATAAQKNFVSIATPSFFAAAEKLIAQTPLSALKTMISYHLIRDFGPSLSEPFLDASFEFFSRRIGGQKARSPRWKVCLRRVSANFPDLMGKYYFIKQFDIESEQMAKDLVKRVEVAMTSTLKDLEWLDKETKEAALAKMALIANLIGHSTRQEHFPFVLSMDSYWDNMQTLGLYGFNKSVKRIGTEVDRDEWFMSASSVNAYYNPSTNQIVFPAGILQAPFFKKGRHPAQNFGAIGVVIGHEITHGFDDQGRYYDGKGNLLDWWDDETDKAFRSRTQCLVEQYNKFPVVSAIDETTMLGNVNGNYTLGENMADNGGVKVAFAALETYLSDRTEADELREDAGGMSKDAVEMLFFMSFAQAFCSRSTDEGMIRRIATDPHSPERWRVNGALMNNKAFSRVFECPSDSAMNPVKKCEVW</sequence>
<accession>A0A8K1FJ55</accession>
<dbReference type="OrthoDB" id="6475849at2759"/>
<evidence type="ECO:0000256" key="2">
    <source>
        <dbReference type="ARBA" id="ARBA00007357"/>
    </source>
</evidence>
<reference evidence="12" key="1">
    <citation type="submission" date="2019-03" db="EMBL/GenBank/DDBJ databases">
        <title>Long read genome sequence of the mycoparasitic Pythium oligandrum ATCC 38472 isolated from sugarbeet rhizosphere.</title>
        <authorList>
            <person name="Gaulin E."/>
        </authorList>
    </citation>
    <scope>NUCLEOTIDE SEQUENCE</scope>
    <source>
        <strain evidence="12">ATCC 38472_TT</strain>
    </source>
</reference>
<evidence type="ECO:0000256" key="6">
    <source>
        <dbReference type="ARBA" id="ARBA00022833"/>
    </source>
</evidence>
<dbReference type="GO" id="GO:0005886">
    <property type="term" value="C:plasma membrane"/>
    <property type="evidence" value="ECO:0007669"/>
    <property type="project" value="TreeGrafter"/>
</dbReference>
<evidence type="ECO:0000313" key="12">
    <source>
        <dbReference type="EMBL" id="TMW65715.1"/>
    </source>
</evidence>
<keyword evidence="13" id="KW-1185">Reference proteome</keyword>